<evidence type="ECO:0000313" key="11">
    <source>
        <dbReference type="Proteomes" id="UP001206595"/>
    </source>
</evidence>
<dbReference type="SUPFAM" id="SSF52540">
    <property type="entry name" value="P-loop containing nucleoside triphosphate hydrolases"/>
    <property type="match status" value="1"/>
</dbReference>
<dbReference type="Gene3D" id="3.40.50.300">
    <property type="entry name" value="P-loop containing nucleotide triphosphate hydrolases"/>
    <property type="match status" value="1"/>
</dbReference>
<dbReference type="Pfam" id="PF00071">
    <property type="entry name" value="Ras"/>
    <property type="match status" value="1"/>
</dbReference>
<dbReference type="InterPro" id="IPR027417">
    <property type="entry name" value="P-loop_NTPase"/>
</dbReference>
<evidence type="ECO:0000256" key="6">
    <source>
        <dbReference type="ARBA" id="ARBA00023134"/>
    </source>
</evidence>
<evidence type="ECO:0000256" key="5">
    <source>
        <dbReference type="ARBA" id="ARBA00022741"/>
    </source>
</evidence>
<keyword evidence="7" id="KW-0472">Membrane</keyword>
<keyword evidence="9" id="KW-0636">Prenylation</keyword>
<organism evidence="10 11">
    <name type="scientific">Umbelopsis ramanniana AG</name>
    <dbReference type="NCBI Taxonomy" id="1314678"/>
    <lineage>
        <taxon>Eukaryota</taxon>
        <taxon>Fungi</taxon>
        <taxon>Fungi incertae sedis</taxon>
        <taxon>Mucoromycota</taxon>
        <taxon>Mucoromycotina</taxon>
        <taxon>Umbelopsidomycetes</taxon>
        <taxon>Umbelopsidales</taxon>
        <taxon>Umbelopsidaceae</taxon>
        <taxon>Umbelopsis</taxon>
    </lineage>
</organism>
<dbReference type="SMART" id="SM00176">
    <property type="entry name" value="RAN"/>
    <property type="match status" value="1"/>
</dbReference>
<dbReference type="PANTHER" id="PTHR24072">
    <property type="entry name" value="RHO FAMILY GTPASE"/>
    <property type="match status" value="1"/>
</dbReference>
<dbReference type="InterPro" id="IPR001806">
    <property type="entry name" value="Small_GTPase"/>
</dbReference>
<dbReference type="RefSeq" id="XP_051446824.1">
    <property type="nucleotide sequence ID" value="XM_051587401.1"/>
</dbReference>
<comment type="subcellular location">
    <subcellularLocation>
        <location evidence="1">Cell membrane</location>
        <topology evidence="1">Lipid-anchor</topology>
        <orientation evidence="1">Cytoplasmic side</orientation>
    </subcellularLocation>
</comment>
<dbReference type="InterPro" id="IPR005225">
    <property type="entry name" value="Small_GTP-bd"/>
</dbReference>
<dbReference type="NCBIfam" id="TIGR00231">
    <property type="entry name" value="small_GTP"/>
    <property type="match status" value="1"/>
</dbReference>
<protein>
    <submittedName>
        <fullName evidence="10">Uncharacterized protein</fullName>
    </submittedName>
</protein>
<reference evidence="10" key="2">
    <citation type="journal article" date="2022" name="Proc. Natl. Acad. Sci. U.S.A.">
        <title>Diploid-dominant life cycles characterize the early evolution of Fungi.</title>
        <authorList>
            <person name="Amses K.R."/>
            <person name="Simmons D.R."/>
            <person name="Longcore J.E."/>
            <person name="Mondo S.J."/>
            <person name="Seto K."/>
            <person name="Jeronimo G.H."/>
            <person name="Bonds A.E."/>
            <person name="Quandt C.A."/>
            <person name="Davis W.J."/>
            <person name="Chang Y."/>
            <person name="Federici B.A."/>
            <person name="Kuo A."/>
            <person name="LaButti K."/>
            <person name="Pangilinan J."/>
            <person name="Andreopoulos W."/>
            <person name="Tritt A."/>
            <person name="Riley R."/>
            <person name="Hundley H."/>
            <person name="Johnson J."/>
            <person name="Lipzen A."/>
            <person name="Barry K."/>
            <person name="Lang B.F."/>
            <person name="Cuomo C.A."/>
            <person name="Buchler N.E."/>
            <person name="Grigoriev I.V."/>
            <person name="Spatafora J.W."/>
            <person name="Stajich J.E."/>
            <person name="James T.Y."/>
        </authorList>
    </citation>
    <scope>NUCLEOTIDE SEQUENCE</scope>
    <source>
        <strain evidence="10">AG</strain>
    </source>
</reference>
<keyword evidence="11" id="KW-1185">Reference proteome</keyword>
<evidence type="ECO:0000256" key="7">
    <source>
        <dbReference type="ARBA" id="ARBA00023136"/>
    </source>
</evidence>
<evidence type="ECO:0000256" key="3">
    <source>
        <dbReference type="ARBA" id="ARBA00022475"/>
    </source>
</evidence>
<proteinExistence type="inferred from homology"/>
<gene>
    <name evidence="10" type="ORF">K450DRAFT_231309</name>
</gene>
<keyword evidence="5" id="KW-0547">Nucleotide-binding</keyword>
<evidence type="ECO:0000256" key="8">
    <source>
        <dbReference type="ARBA" id="ARBA00023288"/>
    </source>
</evidence>
<evidence type="ECO:0000256" key="4">
    <source>
        <dbReference type="ARBA" id="ARBA00022481"/>
    </source>
</evidence>
<dbReference type="GeneID" id="75912746"/>
<dbReference type="GO" id="GO:0005525">
    <property type="term" value="F:GTP binding"/>
    <property type="evidence" value="ECO:0007669"/>
    <property type="project" value="UniProtKB-KW"/>
</dbReference>
<evidence type="ECO:0000313" key="10">
    <source>
        <dbReference type="EMBL" id="KAI8581820.1"/>
    </source>
</evidence>
<sequence>MTKLTRKKLVVVGDGGCGKTSLLVVYQKGAFPARYVPTVFENYIVNVKLDNGKMVELALWDTAGQEDYDRLRPLSYPETDVILMCFAIDQPTSFSNIQDRWLPEVTHFCENIPKLLVGMKIDLRNNSTRVAQLNAVGHKLISYEEGEALGREIGAKYYECSAMENTNVTEVIEAATRAAVSGNMRRLQKKICNLL</sequence>
<dbReference type="FunFam" id="3.40.50.300:FF:000983">
    <property type="entry name" value="Rho family GTPase"/>
    <property type="match status" value="1"/>
</dbReference>
<evidence type="ECO:0000256" key="1">
    <source>
        <dbReference type="ARBA" id="ARBA00004342"/>
    </source>
</evidence>
<keyword evidence="4" id="KW-0488">Methylation</keyword>
<dbReference type="EMBL" id="MU620904">
    <property type="protein sequence ID" value="KAI8581820.1"/>
    <property type="molecule type" value="Genomic_DNA"/>
</dbReference>
<comment type="caution">
    <text evidence="10">The sequence shown here is derived from an EMBL/GenBank/DDBJ whole genome shotgun (WGS) entry which is preliminary data.</text>
</comment>
<keyword evidence="6" id="KW-0342">GTP-binding</keyword>
<keyword evidence="8" id="KW-0449">Lipoprotein</keyword>
<evidence type="ECO:0000256" key="2">
    <source>
        <dbReference type="ARBA" id="ARBA00010142"/>
    </source>
</evidence>
<dbReference type="PROSITE" id="PS51420">
    <property type="entry name" value="RHO"/>
    <property type="match status" value="1"/>
</dbReference>
<dbReference type="InterPro" id="IPR003578">
    <property type="entry name" value="Small_GTPase_Rho"/>
</dbReference>
<dbReference type="PROSITE" id="PS51421">
    <property type="entry name" value="RAS"/>
    <property type="match status" value="1"/>
</dbReference>
<dbReference type="GO" id="GO:0003924">
    <property type="term" value="F:GTPase activity"/>
    <property type="evidence" value="ECO:0007669"/>
    <property type="project" value="InterPro"/>
</dbReference>
<evidence type="ECO:0000256" key="9">
    <source>
        <dbReference type="ARBA" id="ARBA00023289"/>
    </source>
</evidence>
<dbReference type="PROSITE" id="PS51419">
    <property type="entry name" value="RAB"/>
    <property type="match status" value="1"/>
</dbReference>
<accession>A0AAD5HEW9</accession>
<dbReference type="Proteomes" id="UP001206595">
    <property type="component" value="Unassembled WGS sequence"/>
</dbReference>
<dbReference type="GO" id="GO:0005886">
    <property type="term" value="C:plasma membrane"/>
    <property type="evidence" value="ECO:0007669"/>
    <property type="project" value="UniProtKB-SubCell"/>
</dbReference>
<name>A0AAD5HEW9_UMBRA</name>
<dbReference type="GO" id="GO:0007264">
    <property type="term" value="P:small GTPase-mediated signal transduction"/>
    <property type="evidence" value="ECO:0007669"/>
    <property type="project" value="InterPro"/>
</dbReference>
<keyword evidence="3" id="KW-1003">Cell membrane</keyword>
<dbReference type="SMART" id="SM00173">
    <property type="entry name" value="RAS"/>
    <property type="match status" value="1"/>
</dbReference>
<dbReference type="PRINTS" id="PR00449">
    <property type="entry name" value="RASTRNSFRMNG"/>
</dbReference>
<dbReference type="SMART" id="SM00175">
    <property type="entry name" value="RAB"/>
    <property type="match status" value="1"/>
</dbReference>
<reference evidence="10" key="1">
    <citation type="submission" date="2021-06" db="EMBL/GenBank/DDBJ databases">
        <authorList>
            <consortium name="DOE Joint Genome Institute"/>
            <person name="Mondo S.J."/>
            <person name="Amses K.R."/>
            <person name="Simmons D.R."/>
            <person name="Longcore J.E."/>
            <person name="Seto K."/>
            <person name="Alves G.H."/>
            <person name="Bonds A.E."/>
            <person name="Quandt C.A."/>
            <person name="Davis W.J."/>
            <person name="Chang Y."/>
            <person name="Letcher P.M."/>
            <person name="Powell M.J."/>
            <person name="Kuo A."/>
            <person name="Labutti K."/>
            <person name="Pangilinan J."/>
            <person name="Andreopoulos W."/>
            <person name="Tritt A."/>
            <person name="Riley R."/>
            <person name="Hundley H."/>
            <person name="Johnson J."/>
            <person name="Lipzen A."/>
            <person name="Barry K."/>
            <person name="Berbee M.L."/>
            <person name="Buchler N.E."/>
            <person name="Grigoriev I.V."/>
            <person name="Spatafora J.W."/>
            <person name="Stajich J.E."/>
            <person name="James T.Y."/>
        </authorList>
    </citation>
    <scope>NUCLEOTIDE SEQUENCE</scope>
    <source>
        <strain evidence="10">AG</strain>
    </source>
</reference>
<comment type="similarity">
    <text evidence="2">Belongs to the small GTPase superfamily. Rho family.</text>
</comment>
<dbReference type="AlphaFoldDB" id="A0AAD5HEW9"/>
<dbReference type="SMART" id="SM00174">
    <property type="entry name" value="RHO"/>
    <property type="match status" value="1"/>
</dbReference>